<dbReference type="InterPro" id="IPR018200">
    <property type="entry name" value="USP_CS"/>
</dbReference>
<dbReference type="Proteomes" id="UP001652582">
    <property type="component" value="Chromosome Z"/>
</dbReference>
<evidence type="ECO:0000313" key="4">
    <source>
        <dbReference type="Proteomes" id="UP001652582"/>
    </source>
</evidence>
<dbReference type="AlphaFoldDB" id="A0A6J1NLY7"/>
<dbReference type="InterPro" id="IPR050164">
    <property type="entry name" value="Peptidase_C19"/>
</dbReference>
<dbReference type="InterPro" id="IPR028889">
    <property type="entry name" value="USP"/>
</dbReference>
<evidence type="ECO:0000256" key="1">
    <source>
        <dbReference type="ARBA" id="ARBA00009085"/>
    </source>
</evidence>
<dbReference type="InterPro" id="IPR016024">
    <property type="entry name" value="ARM-type_fold"/>
</dbReference>
<feature type="region of interest" description="Disordered" evidence="2">
    <location>
        <begin position="428"/>
        <end position="499"/>
    </location>
</feature>
<feature type="compositionally biased region" description="Low complexity" evidence="2">
    <location>
        <begin position="461"/>
        <end position="474"/>
    </location>
</feature>
<dbReference type="RefSeq" id="XP_023946025.1">
    <property type="nucleotide sequence ID" value="XM_024090257.1"/>
</dbReference>
<protein>
    <submittedName>
        <fullName evidence="5 6 8 9">Ubiquitin carboxyl-terminal hydrolase 35</fullName>
    </submittedName>
</protein>
<dbReference type="Pfam" id="PF00443">
    <property type="entry name" value="UCH"/>
    <property type="match status" value="1"/>
</dbReference>
<dbReference type="GO" id="GO:0004843">
    <property type="term" value="F:cysteine-type deubiquitinase activity"/>
    <property type="evidence" value="ECO:0007669"/>
    <property type="project" value="InterPro"/>
</dbReference>
<dbReference type="PANTHER" id="PTHR24006:SF908">
    <property type="entry name" value="DEUBIQUITINATING APOPTOTIC INHIBITOR, ISOFORM A"/>
    <property type="match status" value="1"/>
</dbReference>
<dbReference type="CTD" id="36361"/>
<proteinExistence type="inferred from homology"/>
<sequence>MAVKKHQLVADKSNQPDLAALAQYFQLMNDQSQCLPPLQEMIKQCHNIIQCLARTAGTADQLWHLLQPVEHFLLRCVNSVYNNVRHEVFRTILDKFYSYISDPESNACPATAAVLIIIDDSDEDEIMSSTRLLVEQTENGPAGPRFHAALSCLYRWLHDWHCTPTLGFWILAYIKALEESAHHDILIEASQDYLVSLLSCLALQIPIHQATANVIFHVLASLRESVEAFDRISSMVGEVLVHLASDNGQWSRQLLQDLVDILTVMVERITCCLKEDAQEMFRNKYADVILCLERHMASNASKYLNLPAWRSRNAVSSGNNLDTQKVGLINIGNTCYMNSVIQALLYTRQFSSYVVAKSLNTPYWETLGTLFAHMIFSMSSKIDPERFFRHLRPVDFSADSQHDSSEFLGYLLELFRSYENATLVNHDYSRPPVLNGGPRNRLLQPGASDEQQTESGDSRRSTSPCPGSSGSDSSALKRPYDVDPSALPPRKRFRVQEPTRRGSAIDSIFGGVQLTRVQCGSCQSSSFSRDLFRDLQLAFPEKPEGKQHSVQSLLDYYFSKESLCGDNKYQCRECGDLRDAERSVVIENTPKYLILVLKHFKVDVKNLKQTKLMHYVHYNQTISLPTVPNQATSAAYTVYAAVIHKGRTIDSGHYYTLVKDNGEWFSCNDCSVKKVEENALNKLQRPSTPYILFYRRLDIEEPPAPTFEQLPRNLRMEISATNKIYVEAVRKLRSD</sequence>
<keyword evidence="5 6" id="KW-0378">Hydrolase</keyword>
<dbReference type="PANTHER" id="PTHR24006">
    <property type="entry name" value="UBIQUITIN CARBOXYL-TERMINAL HYDROLASE"/>
    <property type="match status" value="1"/>
</dbReference>
<dbReference type="GO" id="GO:0005634">
    <property type="term" value="C:nucleus"/>
    <property type="evidence" value="ECO:0007669"/>
    <property type="project" value="TreeGrafter"/>
</dbReference>
<dbReference type="RefSeq" id="XP_052746737.1">
    <property type="nucleotide sequence ID" value="XM_052890777.1"/>
</dbReference>
<dbReference type="Pfam" id="PF21246">
    <property type="entry name" value="Usp38-like_N"/>
    <property type="match status" value="1"/>
</dbReference>
<dbReference type="RefSeq" id="XP_023945943.1">
    <property type="nucleotide sequence ID" value="XM_024090175.1"/>
</dbReference>
<dbReference type="InterPro" id="IPR001394">
    <property type="entry name" value="Peptidase_C19_UCH"/>
</dbReference>
<dbReference type="InterPro" id="IPR049407">
    <property type="entry name" value="Usp38-like_N"/>
</dbReference>
<dbReference type="Gene3D" id="3.90.70.10">
    <property type="entry name" value="Cysteine proteinases"/>
    <property type="match status" value="1"/>
</dbReference>
<evidence type="ECO:0000313" key="7">
    <source>
        <dbReference type="RefSeq" id="XP_023946025.1"/>
    </source>
</evidence>
<dbReference type="GO" id="GO:0016579">
    <property type="term" value="P:protein deubiquitination"/>
    <property type="evidence" value="ECO:0007669"/>
    <property type="project" value="InterPro"/>
</dbReference>
<dbReference type="GeneID" id="112051311"/>
<dbReference type="GO" id="GO:0005829">
    <property type="term" value="C:cytosol"/>
    <property type="evidence" value="ECO:0007669"/>
    <property type="project" value="TreeGrafter"/>
</dbReference>
<evidence type="ECO:0000313" key="6">
    <source>
        <dbReference type="RefSeq" id="XP_023945943.1"/>
    </source>
</evidence>
<dbReference type="RefSeq" id="XP_023945863.1">
    <property type="nucleotide sequence ID" value="XM_024090095.1"/>
</dbReference>
<dbReference type="PROSITE" id="PS50235">
    <property type="entry name" value="USP_3"/>
    <property type="match status" value="1"/>
</dbReference>
<name>A0A6J1NLY7_BICAN</name>
<evidence type="ECO:0000313" key="8">
    <source>
        <dbReference type="RefSeq" id="XP_052746736.1"/>
    </source>
</evidence>
<reference evidence="5 6" key="1">
    <citation type="submission" date="2025-04" db="UniProtKB">
        <authorList>
            <consortium name="RefSeq"/>
        </authorList>
    </citation>
    <scope>IDENTIFICATION</scope>
</reference>
<evidence type="ECO:0000256" key="2">
    <source>
        <dbReference type="SAM" id="MobiDB-lite"/>
    </source>
</evidence>
<dbReference type="SUPFAM" id="SSF48371">
    <property type="entry name" value="ARM repeat"/>
    <property type="match status" value="1"/>
</dbReference>
<dbReference type="InterPro" id="IPR038765">
    <property type="entry name" value="Papain-like_cys_pep_sf"/>
</dbReference>
<accession>A0A6J1NLY7</accession>
<keyword evidence="4" id="KW-1185">Reference proteome</keyword>
<dbReference type="OrthoDB" id="2420415at2759"/>
<feature type="domain" description="USP" evidence="3">
    <location>
        <begin position="326"/>
        <end position="697"/>
    </location>
</feature>
<gene>
    <name evidence="5 6 7 8 9" type="primary">LOC112051311</name>
</gene>
<evidence type="ECO:0000313" key="5">
    <source>
        <dbReference type="RefSeq" id="XP_023945863.1"/>
    </source>
</evidence>
<dbReference type="SUPFAM" id="SSF54001">
    <property type="entry name" value="Cysteine proteinases"/>
    <property type="match status" value="1"/>
</dbReference>
<evidence type="ECO:0000259" key="3">
    <source>
        <dbReference type="PROSITE" id="PS50235"/>
    </source>
</evidence>
<comment type="similarity">
    <text evidence="1">Belongs to the peptidase C19 family.</text>
</comment>
<organism evidence="4 6">
    <name type="scientific">Bicyclus anynana</name>
    <name type="common">Squinting bush brown butterfly</name>
    <dbReference type="NCBI Taxonomy" id="110368"/>
    <lineage>
        <taxon>Eukaryota</taxon>
        <taxon>Metazoa</taxon>
        <taxon>Ecdysozoa</taxon>
        <taxon>Arthropoda</taxon>
        <taxon>Hexapoda</taxon>
        <taxon>Insecta</taxon>
        <taxon>Pterygota</taxon>
        <taxon>Neoptera</taxon>
        <taxon>Endopterygota</taxon>
        <taxon>Lepidoptera</taxon>
        <taxon>Glossata</taxon>
        <taxon>Ditrysia</taxon>
        <taxon>Papilionoidea</taxon>
        <taxon>Nymphalidae</taxon>
        <taxon>Satyrinae</taxon>
        <taxon>Satyrini</taxon>
        <taxon>Mycalesina</taxon>
        <taxon>Bicyclus</taxon>
    </lineage>
</organism>
<dbReference type="KEGG" id="bany:112051311"/>
<dbReference type="PROSITE" id="PS00972">
    <property type="entry name" value="USP_1"/>
    <property type="match status" value="1"/>
</dbReference>
<dbReference type="RefSeq" id="XP_052746736.1">
    <property type="nucleotide sequence ID" value="XM_052890776.1"/>
</dbReference>
<evidence type="ECO:0000313" key="9">
    <source>
        <dbReference type="RefSeq" id="XP_052746737.1"/>
    </source>
</evidence>